<dbReference type="PROSITE" id="PS50011">
    <property type="entry name" value="PROTEIN_KINASE_DOM"/>
    <property type="match status" value="1"/>
</dbReference>
<dbReference type="PANTHER" id="PTHR46821">
    <property type="entry name" value="OS07G0586332 PROTEIN"/>
    <property type="match status" value="1"/>
</dbReference>
<dbReference type="InterPro" id="IPR011009">
    <property type="entry name" value="Kinase-like_dom_sf"/>
</dbReference>
<comment type="caution">
    <text evidence="2">The sequence shown here is derived from an EMBL/GenBank/DDBJ whole genome shotgun (WGS) entry which is preliminary data.</text>
</comment>
<gene>
    <name evidence="2" type="ORF">V6N12_023685</name>
</gene>
<reference evidence="2 3" key="1">
    <citation type="journal article" date="2024" name="G3 (Bethesda)">
        <title>Genome assembly of Hibiscus sabdariffa L. provides insights into metabolisms of medicinal natural products.</title>
        <authorList>
            <person name="Kim T."/>
        </authorList>
    </citation>
    <scope>NUCLEOTIDE SEQUENCE [LARGE SCALE GENOMIC DNA]</scope>
    <source>
        <strain evidence="2">TK-2024</strain>
        <tissue evidence="2">Old leaves</tissue>
    </source>
</reference>
<dbReference type="PANTHER" id="PTHR46821:SF2">
    <property type="entry name" value="OS03G0251700 PROTEIN"/>
    <property type="match status" value="1"/>
</dbReference>
<sequence>MRLRWHTACTARTHGRGGTMVDWFTERRGGKPERDRPSSFFLVEDVAKGHHFCDPSVIHSEIKRSNILLNVEFKANIGDFGIARLKTKNLVEGFEEEGASLTVIDSHMSLERCALSVLDFEMSLALSSETGLEKESVLS</sequence>
<name>A0ABR2FYS9_9ROSI</name>
<feature type="domain" description="Protein kinase" evidence="1">
    <location>
        <begin position="1"/>
        <end position="139"/>
    </location>
</feature>
<protein>
    <recommendedName>
        <fullName evidence="1">Protein kinase domain-containing protein</fullName>
    </recommendedName>
</protein>
<proteinExistence type="predicted"/>
<evidence type="ECO:0000313" key="2">
    <source>
        <dbReference type="EMBL" id="KAK8589283.1"/>
    </source>
</evidence>
<dbReference type="InterPro" id="IPR000719">
    <property type="entry name" value="Prot_kinase_dom"/>
</dbReference>
<evidence type="ECO:0000313" key="3">
    <source>
        <dbReference type="Proteomes" id="UP001472677"/>
    </source>
</evidence>
<dbReference type="InterPro" id="IPR044576">
    <property type="entry name" value="At4g25390-like"/>
</dbReference>
<accession>A0ABR2FYS9</accession>
<dbReference type="EMBL" id="JBBPBM010000004">
    <property type="protein sequence ID" value="KAK8589283.1"/>
    <property type="molecule type" value="Genomic_DNA"/>
</dbReference>
<organism evidence="2 3">
    <name type="scientific">Hibiscus sabdariffa</name>
    <name type="common">roselle</name>
    <dbReference type="NCBI Taxonomy" id="183260"/>
    <lineage>
        <taxon>Eukaryota</taxon>
        <taxon>Viridiplantae</taxon>
        <taxon>Streptophyta</taxon>
        <taxon>Embryophyta</taxon>
        <taxon>Tracheophyta</taxon>
        <taxon>Spermatophyta</taxon>
        <taxon>Magnoliopsida</taxon>
        <taxon>eudicotyledons</taxon>
        <taxon>Gunneridae</taxon>
        <taxon>Pentapetalae</taxon>
        <taxon>rosids</taxon>
        <taxon>malvids</taxon>
        <taxon>Malvales</taxon>
        <taxon>Malvaceae</taxon>
        <taxon>Malvoideae</taxon>
        <taxon>Hibiscus</taxon>
    </lineage>
</organism>
<dbReference type="SUPFAM" id="SSF56112">
    <property type="entry name" value="Protein kinase-like (PK-like)"/>
    <property type="match status" value="1"/>
</dbReference>
<keyword evidence="3" id="KW-1185">Reference proteome</keyword>
<dbReference type="Proteomes" id="UP001472677">
    <property type="component" value="Unassembled WGS sequence"/>
</dbReference>
<dbReference type="Gene3D" id="1.10.510.10">
    <property type="entry name" value="Transferase(Phosphotransferase) domain 1"/>
    <property type="match status" value="1"/>
</dbReference>
<evidence type="ECO:0000259" key="1">
    <source>
        <dbReference type="PROSITE" id="PS50011"/>
    </source>
</evidence>